<protein>
    <recommendedName>
        <fullName evidence="4">2-amino-4-hydroxy-6-hydroxymethyldihydropteridine pyrophosphokinase</fullName>
        <ecNumber evidence="3">2.7.6.3</ecNumber>
    </recommendedName>
    <alternativeName>
        <fullName evidence="11">6-hydroxymethyl-7,8-dihydropterin pyrophosphokinase</fullName>
    </alternativeName>
    <alternativeName>
        <fullName evidence="12">7,8-dihydro-6-hydroxymethylpterin-pyrophosphokinase</fullName>
    </alternativeName>
</protein>
<reference evidence="14" key="1">
    <citation type="submission" date="2022-08" db="EMBL/GenBank/DDBJ databases">
        <title>Complete Genome Sequences of 2 Bosea sp. soil isolates.</title>
        <authorList>
            <person name="Alvarez Arevalo M."/>
            <person name="Sterndorff E.B."/>
            <person name="Faurdal D."/>
            <person name="Joergensen T.S."/>
            <person name="Weber T."/>
        </authorList>
    </citation>
    <scope>NUCLEOTIDE SEQUENCE</scope>
    <source>
        <strain evidence="14">NBC_00436</strain>
    </source>
</reference>
<evidence type="ECO:0000256" key="1">
    <source>
        <dbReference type="ARBA" id="ARBA00005051"/>
    </source>
</evidence>
<dbReference type="GO" id="GO:0005524">
    <property type="term" value="F:ATP binding"/>
    <property type="evidence" value="ECO:0007669"/>
    <property type="project" value="UniProtKB-KW"/>
</dbReference>
<dbReference type="PROSITE" id="PS00794">
    <property type="entry name" value="HPPK"/>
    <property type="match status" value="1"/>
</dbReference>
<dbReference type="EMBL" id="CP102774">
    <property type="protein sequence ID" value="UZF87046.1"/>
    <property type="molecule type" value="Genomic_DNA"/>
</dbReference>
<evidence type="ECO:0000256" key="9">
    <source>
        <dbReference type="ARBA" id="ARBA00022909"/>
    </source>
</evidence>
<evidence type="ECO:0000256" key="12">
    <source>
        <dbReference type="ARBA" id="ARBA00033413"/>
    </source>
</evidence>
<gene>
    <name evidence="14" type="primary">folK</name>
    <name evidence="14" type="ORF">NWE54_25390</name>
</gene>
<comment type="similarity">
    <text evidence="2">Belongs to the HPPK family.</text>
</comment>
<dbReference type="GO" id="GO:0003848">
    <property type="term" value="F:2-amino-4-hydroxy-6-hydroxymethyldihydropteridine diphosphokinase activity"/>
    <property type="evidence" value="ECO:0007669"/>
    <property type="project" value="UniProtKB-EC"/>
</dbReference>
<sequence>MKVEAALAFGGNIGDPVAAFASALQGLRAHADIALGRLSSIYRTPPWGKTDQPEFLNMAALVETTLQPADLLAFCLELERAGGRERRERWGPRTLDIDILTYGDAIIDQARLQIPHPRIPERAFVLTPLAEIMPQRLIGGRSVADLLAAATDETIRRDEVATDRLKDLLAS</sequence>
<feature type="domain" description="7,8-dihydro-6-hydroxymethylpterin-pyrophosphokinase" evidence="13">
    <location>
        <begin position="89"/>
        <end position="100"/>
    </location>
</feature>
<dbReference type="Gene3D" id="3.30.70.560">
    <property type="entry name" value="7,8-Dihydro-6-hydroxymethylpterin-pyrophosphokinase HPPK"/>
    <property type="match status" value="1"/>
</dbReference>
<dbReference type="Pfam" id="PF01288">
    <property type="entry name" value="HPPK"/>
    <property type="match status" value="1"/>
</dbReference>
<evidence type="ECO:0000256" key="7">
    <source>
        <dbReference type="ARBA" id="ARBA00022777"/>
    </source>
</evidence>
<keyword evidence="7" id="KW-0418">Kinase</keyword>
<evidence type="ECO:0000256" key="2">
    <source>
        <dbReference type="ARBA" id="ARBA00005810"/>
    </source>
</evidence>
<organism evidence="14">
    <name type="scientific">Bosea sp. NBC_00436</name>
    <dbReference type="NCBI Taxonomy" id="2969620"/>
    <lineage>
        <taxon>Bacteria</taxon>
        <taxon>Pseudomonadati</taxon>
        <taxon>Pseudomonadota</taxon>
        <taxon>Alphaproteobacteria</taxon>
        <taxon>Hyphomicrobiales</taxon>
        <taxon>Boseaceae</taxon>
        <taxon>Bosea</taxon>
    </lineage>
</organism>
<dbReference type="GO" id="GO:0046656">
    <property type="term" value="P:folic acid biosynthetic process"/>
    <property type="evidence" value="ECO:0007669"/>
    <property type="project" value="UniProtKB-KW"/>
</dbReference>
<accession>A0A9E7ZVZ2</accession>
<dbReference type="AlphaFoldDB" id="A0A9E7ZVZ2"/>
<dbReference type="InterPro" id="IPR035907">
    <property type="entry name" value="Hppk_sf"/>
</dbReference>
<evidence type="ECO:0000259" key="13">
    <source>
        <dbReference type="PROSITE" id="PS00794"/>
    </source>
</evidence>
<dbReference type="NCBIfam" id="TIGR01498">
    <property type="entry name" value="folK"/>
    <property type="match status" value="1"/>
</dbReference>
<evidence type="ECO:0000256" key="3">
    <source>
        <dbReference type="ARBA" id="ARBA00013253"/>
    </source>
</evidence>
<dbReference type="PANTHER" id="PTHR43071:SF1">
    <property type="entry name" value="2-AMINO-4-HYDROXY-6-HYDROXYMETHYLDIHYDROPTERIDINE PYROPHOSPHOKINASE"/>
    <property type="match status" value="1"/>
</dbReference>
<keyword evidence="8" id="KW-0067">ATP-binding</keyword>
<evidence type="ECO:0000256" key="8">
    <source>
        <dbReference type="ARBA" id="ARBA00022840"/>
    </source>
</evidence>
<dbReference type="EC" id="2.7.6.3" evidence="3"/>
<keyword evidence="9" id="KW-0289">Folate biosynthesis</keyword>
<evidence type="ECO:0000313" key="14">
    <source>
        <dbReference type="EMBL" id="UZF87046.1"/>
    </source>
</evidence>
<dbReference type="GO" id="GO:0016301">
    <property type="term" value="F:kinase activity"/>
    <property type="evidence" value="ECO:0007669"/>
    <property type="project" value="UniProtKB-KW"/>
</dbReference>
<dbReference type="InterPro" id="IPR000550">
    <property type="entry name" value="Hppk"/>
</dbReference>
<dbReference type="CDD" id="cd00483">
    <property type="entry name" value="HPPK"/>
    <property type="match status" value="1"/>
</dbReference>
<evidence type="ECO:0000256" key="10">
    <source>
        <dbReference type="ARBA" id="ARBA00029409"/>
    </source>
</evidence>
<name>A0A9E7ZVZ2_9HYPH</name>
<evidence type="ECO:0000256" key="5">
    <source>
        <dbReference type="ARBA" id="ARBA00022679"/>
    </source>
</evidence>
<comment type="pathway">
    <text evidence="1">Cofactor biosynthesis; tetrahydrofolate biosynthesis; 2-amino-4-hydroxy-6-hydroxymethyl-7,8-dihydropteridine diphosphate from 7,8-dihydroneopterin triphosphate: step 4/4.</text>
</comment>
<evidence type="ECO:0000256" key="11">
    <source>
        <dbReference type="ARBA" id="ARBA00029766"/>
    </source>
</evidence>
<evidence type="ECO:0000256" key="4">
    <source>
        <dbReference type="ARBA" id="ARBA00016218"/>
    </source>
</evidence>
<dbReference type="PANTHER" id="PTHR43071">
    <property type="entry name" value="2-AMINO-4-HYDROXY-6-HYDROXYMETHYLDIHYDROPTERIDINE PYROPHOSPHOKINASE"/>
    <property type="match status" value="1"/>
</dbReference>
<evidence type="ECO:0000256" key="6">
    <source>
        <dbReference type="ARBA" id="ARBA00022741"/>
    </source>
</evidence>
<keyword evidence="5 14" id="KW-0808">Transferase</keyword>
<keyword evidence="6" id="KW-0547">Nucleotide-binding</keyword>
<dbReference type="SUPFAM" id="SSF55083">
    <property type="entry name" value="6-hydroxymethyl-7,8-dihydropterin pyrophosphokinase, HPPK"/>
    <property type="match status" value="1"/>
</dbReference>
<comment type="function">
    <text evidence="10">Catalyzes the transfer of pyrophosphate from adenosine triphosphate (ATP) to 6-hydroxymethyl-7,8-dihydropterin, an enzymatic step in folate biosynthesis pathway.</text>
</comment>
<proteinExistence type="inferred from homology"/>